<dbReference type="AlphaFoldDB" id="A0AAW0VL76"/>
<protein>
    <recommendedName>
        <fullName evidence="7">Flo11 domain-containing protein</fullName>
    </recommendedName>
</protein>
<keyword evidence="6" id="KW-1185">Reference proteome</keyword>
<evidence type="ECO:0000313" key="5">
    <source>
        <dbReference type="EMBL" id="KAK8443048.1"/>
    </source>
</evidence>
<gene>
    <name evidence="5" type="ORF">B9J08_01408</name>
</gene>
<evidence type="ECO:0000256" key="2">
    <source>
        <dbReference type="ARBA" id="ARBA00023180"/>
    </source>
</evidence>
<evidence type="ECO:0008006" key="7">
    <source>
        <dbReference type="Google" id="ProtNLM"/>
    </source>
</evidence>
<feature type="chain" id="PRO_5043294211" description="Flo11 domain-containing protein" evidence="4">
    <location>
        <begin position="19"/>
        <end position="440"/>
    </location>
</feature>
<dbReference type="Pfam" id="PF13928">
    <property type="entry name" value="Flocculin_t3"/>
    <property type="match status" value="3"/>
</dbReference>
<dbReference type="EMBL" id="PEKT03000001">
    <property type="protein sequence ID" value="KAK8443048.1"/>
    <property type="molecule type" value="Genomic_DNA"/>
</dbReference>
<proteinExistence type="predicted"/>
<feature type="compositionally biased region" description="Pro residues" evidence="3">
    <location>
        <begin position="324"/>
        <end position="340"/>
    </location>
</feature>
<organism evidence="5 6">
    <name type="scientific">Candidozyma auris</name>
    <name type="common">Yeast</name>
    <name type="synonym">Candida auris</name>
    <dbReference type="NCBI Taxonomy" id="498019"/>
    <lineage>
        <taxon>Eukaryota</taxon>
        <taxon>Fungi</taxon>
        <taxon>Dikarya</taxon>
        <taxon>Ascomycota</taxon>
        <taxon>Saccharomycotina</taxon>
        <taxon>Pichiomycetes</taxon>
        <taxon>Metschnikowiaceae</taxon>
        <taxon>Candidozyma</taxon>
    </lineage>
</organism>
<keyword evidence="1 4" id="KW-0732">Signal</keyword>
<keyword evidence="2" id="KW-0325">Glycoprotein</keyword>
<feature type="compositionally biased region" description="Polar residues" evidence="3">
    <location>
        <begin position="390"/>
        <end position="400"/>
    </location>
</feature>
<evidence type="ECO:0000256" key="1">
    <source>
        <dbReference type="ARBA" id="ARBA00022729"/>
    </source>
</evidence>
<dbReference type="InterPro" id="IPR025928">
    <property type="entry name" value="Flocculin_t3_rpt"/>
</dbReference>
<feature type="region of interest" description="Disordered" evidence="3">
    <location>
        <begin position="319"/>
        <end position="414"/>
    </location>
</feature>
<evidence type="ECO:0000256" key="4">
    <source>
        <dbReference type="SAM" id="SignalP"/>
    </source>
</evidence>
<comment type="caution">
    <text evidence="5">The sequence shown here is derived from an EMBL/GenBank/DDBJ whole genome shotgun (WGS) entry which is preliminary data.</text>
</comment>
<feature type="compositionally biased region" description="Pro residues" evidence="3">
    <location>
        <begin position="349"/>
        <end position="359"/>
    </location>
</feature>
<reference evidence="5 6" key="1">
    <citation type="journal article" date="2017" name="Clin. Infect. Dis.">
        <title>Simultaneous emergence of multidrug-resistant Candida auris on 3 continents confirmed by whole-genome sequencing and epidemiological analyses.</title>
        <authorList>
            <person name="Lockhart S.R."/>
            <person name="Etienne K.A."/>
            <person name="Vallabhaneni S."/>
            <person name="Farooqi J."/>
            <person name="Chowdhary A."/>
            <person name="Govender N.P."/>
            <person name="Colombo A.L."/>
            <person name="Calvo B."/>
            <person name="Cuomo C.A."/>
            <person name="Desjardins C.A."/>
            <person name="Berkow E.L."/>
            <person name="Castanheira M."/>
            <person name="Magobo R.E."/>
            <person name="Jabeen K."/>
            <person name="Asghar R.J."/>
            <person name="Meis J.F."/>
            <person name="Jackson B."/>
            <person name="Chiller T."/>
            <person name="Litvintseva A.P."/>
        </authorList>
    </citation>
    <scope>NUCLEOTIDE SEQUENCE [LARGE SCALE GENOMIC DNA]</scope>
    <source>
        <strain evidence="5 6">B8441</strain>
    </source>
</reference>
<evidence type="ECO:0000313" key="6">
    <source>
        <dbReference type="Proteomes" id="UP000230249"/>
    </source>
</evidence>
<feature type="signal peptide" evidence="4">
    <location>
        <begin position="1"/>
        <end position="18"/>
    </location>
</feature>
<evidence type="ECO:0000256" key="3">
    <source>
        <dbReference type="SAM" id="MobiDB-lite"/>
    </source>
</evidence>
<dbReference type="Proteomes" id="UP000230249">
    <property type="component" value="Unassembled WGS sequence"/>
</dbReference>
<reference evidence="5 6" key="2">
    <citation type="journal article" date="2018" name="Nat. Commun.">
        <title>Genomic insights into multidrug-resistance, mating and virulence in Candida auris and related emerging species.</title>
        <authorList>
            <person name="Munoz J.F."/>
            <person name="Gade L."/>
            <person name="Chow N.A."/>
            <person name="Loparev V.N."/>
            <person name="Juieng P."/>
            <person name="Berkow E.L."/>
            <person name="Farrer R.A."/>
            <person name="Litvintseva A.P."/>
            <person name="Cuomo C.A."/>
        </authorList>
    </citation>
    <scope>GENOME REANNOTATION</scope>
    <source>
        <strain evidence="5 6">B8441</strain>
    </source>
</reference>
<name>A0AAW0VL76_CANAR</name>
<accession>A0AAW0VL76</accession>
<sequence length="440" mass="46131">MKFSSFATLAAIASAVHAKDVSCRVNGQEVAIVDLDSGSCPFSIPENLPVTFRFDAEDDYEVDAYYVTADQKYWNDIENAGRQIAVPANQLYGKGPAPIFHVHDEEKPGSNSTAALRRRFNAQFLAKRDPKDDLVGEIKEKDGEPSDATVEVVDVGAPTSSYHSTVTETHTGTQTVTITSCDDHHCVTTTAPCTWGPTTKTEHDTTTTYTTWCPIETVTNTHTQTLTITSCDDHECHTKTTTAPCTWGPTTKTEHGTTTTYTTWCPIETVTNTHTQTLTITSCDDHECHTKTTTAPCTWGPTTKTEHGTETIVTTWCPVESHPAPAPQPEPSTPGAPGPAPTTEAPGETKPPAPGPGPAPTSQAPGPAPGPGPAPTSQAPGPAPGPAPPQSSVAGESTLITTPGPAPAPTSPGVSSFENAGALAKGSLLAMAALPLAYLL</sequence>